<dbReference type="PROSITE" id="PS51296">
    <property type="entry name" value="RIESKE"/>
    <property type="match status" value="1"/>
</dbReference>
<comment type="caution">
    <text evidence="7">The sequence shown here is derived from an EMBL/GenBank/DDBJ whole genome shotgun (WGS) entry which is preliminary data.</text>
</comment>
<keyword evidence="2" id="KW-0479">Metal-binding</keyword>
<evidence type="ECO:0000313" key="8">
    <source>
        <dbReference type="Proteomes" id="UP000019205"/>
    </source>
</evidence>
<protein>
    <submittedName>
        <fullName evidence="7">Ferredoxin subunit of nitrite reductase and ring-hydroxylating dioxygenase</fullName>
    </submittedName>
</protein>
<name>A4AA07_9GAMM</name>
<keyword evidence="7" id="KW-0560">Oxidoreductase</keyword>
<dbReference type="HOGENOM" id="CLU_055690_4_3_6"/>
<dbReference type="STRING" id="314285.KT71_08089"/>
<dbReference type="AlphaFoldDB" id="A4AA07"/>
<dbReference type="PANTHER" id="PTHR40261:SF1">
    <property type="entry name" value="RIESKE DOMAIN-CONTAINING PROTEIN"/>
    <property type="match status" value="1"/>
</dbReference>
<evidence type="ECO:0000256" key="5">
    <source>
        <dbReference type="SAM" id="MobiDB-lite"/>
    </source>
</evidence>
<evidence type="ECO:0000256" key="2">
    <source>
        <dbReference type="ARBA" id="ARBA00022723"/>
    </source>
</evidence>
<dbReference type="GO" id="GO:0046872">
    <property type="term" value="F:metal ion binding"/>
    <property type="evidence" value="ECO:0007669"/>
    <property type="project" value="UniProtKB-KW"/>
</dbReference>
<sequence>MNDPETNSPVEEMTDNSSQSVTLEGRSLILVKRRDEFFLFENNCPHTRETLDPLGGSLSDDSGDLIHCQRHGAEFLVQTGECVGGPCMGESLTPVAFTIAAGQIYLD</sequence>
<proteinExistence type="predicted"/>
<accession>A4AA07</accession>
<keyword evidence="4" id="KW-0411">Iron-sulfur</keyword>
<keyword evidence="8" id="KW-1185">Reference proteome</keyword>
<reference evidence="7 8" key="2">
    <citation type="journal article" date="2009" name="PLoS ONE">
        <title>The photosynthetic apparatus and its regulation in the aerobic gammaproteobacterium Congregibacter litoralis gen. nov., sp. nov.</title>
        <authorList>
            <person name="Spring S."/>
            <person name="Lunsdorf H."/>
            <person name="Fuchs B.M."/>
            <person name="Tindall B.J."/>
        </authorList>
    </citation>
    <scope>NUCLEOTIDE SEQUENCE [LARGE SCALE GENOMIC DNA]</scope>
    <source>
        <strain evidence="7">KT71</strain>
    </source>
</reference>
<dbReference type="RefSeq" id="WP_008294046.1">
    <property type="nucleotide sequence ID" value="NZ_CM002299.1"/>
</dbReference>
<dbReference type="OrthoDB" id="9794779at2"/>
<dbReference type="PANTHER" id="PTHR40261">
    <property type="match status" value="1"/>
</dbReference>
<dbReference type="eggNOG" id="COG2146">
    <property type="taxonomic scope" value="Bacteria"/>
</dbReference>
<evidence type="ECO:0000313" key="7">
    <source>
        <dbReference type="EMBL" id="EAQ97324.1"/>
    </source>
</evidence>
<dbReference type="GO" id="GO:0051537">
    <property type="term" value="F:2 iron, 2 sulfur cluster binding"/>
    <property type="evidence" value="ECO:0007669"/>
    <property type="project" value="UniProtKB-KW"/>
</dbReference>
<keyword evidence="1" id="KW-0001">2Fe-2S</keyword>
<gene>
    <name evidence="7" type="ORF">KT71_08089</name>
</gene>
<dbReference type="CDD" id="cd03467">
    <property type="entry name" value="Rieske"/>
    <property type="match status" value="1"/>
</dbReference>
<feature type="domain" description="Rieske" evidence="6">
    <location>
        <begin position="5"/>
        <end position="106"/>
    </location>
</feature>
<dbReference type="InterPro" id="IPR036922">
    <property type="entry name" value="Rieske_2Fe-2S_sf"/>
</dbReference>
<dbReference type="EMBL" id="AAOA02000004">
    <property type="protein sequence ID" value="EAQ97324.1"/>
    <property type="molecule type" value="Genomic_DNA"/>
</dbReference>
<dbReference type="Pfam" id="PF00355">
    <property type="entry name" value="Rieske"/>
    <property type="match status" value="1"/>
</dbReference>
<dbReference type="SUPFAM" id="SSF50022">
    <property type="entry name" value="ISP domain"/>
    <property type="match status" value="1"/>
</dbReference>
<evidence type="ECO:0000256" key="1">
    <source>
        <dbReference type="ARBA" id="ARBA00022714"/>
    </source>
</evidence>
<evidence type="ECO:0000256" key="3">
    <source>
        <dbReference type="ARBA" id="ARBA00023004"/>
    </source>
</evidence>
<evidence type="ECO:0000259" key="6">
    <source>
        <dbReference type="PROSITE" id="PS51296"/>
    </source>
</evidence>
<feature type="region of interest" description="Disordered" evidence="5">
    <location>
        <begin position="1"/>
        <end position="20"/>
    </location>
</feature>
<organism evidence="7 8">
    <name type="scientific">Congregibacter litoralis KT71</name>
    <dbReference type="NCBI Taxonomy" id="314285"/>
    <lineage>
        <taxon>Bacteria</taxon>
        <taxon>Pseudomonadati</taxon>
        <taxon>Pseudomonadota</taxon>
        <taxon>Gammaproteobacteria</taxon>
        <taxon>Cellvibrionales</taxon>
        <taxon>Halieaceae</taxon>
        <taxon>Congregibacter</taxon>
    </lineage>
</organism>
<keyword evidence="3" id="KW-0408">Iron</keyword>
<evidence type="ECO:0000256" key="4">
    <source>
        <dbReference type="ARBA" id="ARBA00023014"/>
    </source>
</evidence>
<reference evidence="7 8" key="1">
    <citation type="journal article" date="2007" name="Proc. Natl. Acad. Sci. U.S.A.">
        <title>Characterization of a marine gammaproteobacterium capable of aerobic anoxygenic photosynthesis.</title>
        <authorList>
            <person name="Fuchs B.M."/>
            <person name="Spring S."/>
            <person name="Teeling H."/>
            <person name="Quast C."/>
            <person name="Wulf J."/>
            <person name="Schattenhofer M."/>
            <person name="Yan S."/>
            <person name="Ferriera S."/>
            <person name="Johnson J."/>
            <person name="Glockner F.O."/>
            <person name="Amann R."/>
        </authorList>
    </citation>
    <scope>NUCLEOTIDE SEQUENCE [LARGE SCALE GENOMIC DNA]</scope>
    <source>
        <strain evidence="7">KT71</strain>
    </source>
</reference>
<dbReference type="Gene3D" id="2.102.10.10">
    <property type="entry name" value="Rieske [2Fe-2S] iron-sulphur domain"/>
    <property type="match status" value="1"/>
</dbReference>
<dbReference type="Proteomes" id="UP000019205">
    <property type="component" value="Chromosome"/>
</dbReference>
<keyword evidence="7" id="KW-0223">Dioxygenase</keyword>
<dbReference type="GO" id="GO:0051213">
    <property type="term" value="F:dioxygenase activity"/>
    <property type="evidence" value="ECO:0007669"/>
    <property type="project" value="UniProtKB-KW"/>
</dbReference>
<dbReference type="InterPro" id="IPR017941">
    <property type="entry name" value="Rieske_2Fe-2S"/>
</dbReference>